<keyword evidence="6" id="KW-1185">Reference proteome</keyword>
<keyword evidence="1 5" id="KW-0808">Transferase</keyword>
<accession>A0A3Q9BRS1</accession>
<dbReference type="Pfam" id="PF13302">
    <property type="entry name" value="Acetyltransf_3"/>
    <property type="match status" value="1"/>
</dbReference>
<dbReference type="SUPFAM" id="SSF55729">
    <property type="entry name" value="Acyl-CoA N-acyltransferases (Nat)"/>
    <property type="match status" value="1"/>
</dbReference>
<dbReference type="PANTHER" id="PTHR43792:SF8">
    <property type="entry name" value="[RIBOSOMAL PROTEIN US5]-ALANINE N-ACETYLTRANSFERASE"/>
    <property type="match status" value="1"/>
</dbReference>
<dbReference type="Gene3D" id="3.40.630.30">
    <property type="match status" value="1"/>
</dbReference>
<gene>
    <name evidence="5" type="ORF">EJN92_14235</name>
</gene>
<dbReference type="AlphaFoldDB" id="A0A3Q9BRS1"/>
<evidence type="ECO:0000313" key="5">
    <source>
        <dbReference type="EMBL" id="AZP13056.1"/>
    </source>
</evidence>
<evidence type="ECO:0000256" key="1">
    <source>
        <dbReference type="ARBA" id="ARBA00022679"/>
    </source>
</evidence>
<feature type="domain" description="N-acetyltransferase" evidence="4">
    <location>
        <begin position="8"/>
        <end position="177"/>
    </location>
</feature>
<protein>
    <submittedName>
        <fullName evidence="5">N-acetyltransferase</fullName>
    </submittedName>
</protein>
<dbReference type="PROSITE" id="PS51186">
    <property type="entry name" value="GNAT"/>
    <property type="match status" value="1"/>
</dbReference>
<sequence>MSASLPTLTIHPPTLSDLDDLYAFEMCNRLYFEHWINARPADYYSLEGVALAIQAAQQDAAKDSAYQYLVRENGLLLARVNLTQVKRPHHRQASLGYRVAQEHNGRGVAKAAVRLALQQAFTELDLWRIEACARPENLASVKVLLANDFAQFGHSKRCFQLGATWYDLLHFEVHAAK</sequence>
<proteinExistence type="inferred from homology"/>
<dbReference type="KEGG" id="upv:EJN92_14235"/>
<dbReference type="GO" id="GO:0008999">
    <property type="term" value="F:protein-N-terminal-alanine acetyltransferase activity"/>
    <property type="evidence" value="ECO:0007669"/>
    <property type="project" value="TreeGrafter"/>
</dbReference>
<evidence type="ECO:0000313" key="6">
    <source>
        <dbReference type="Proteomes" id="UP000275663"/>
    </source>
</evidence>
<dbReference type="Proteomes" id="UP000275663">
    <property type="component" value="Chromosome"/>
</dbReference>
<dbReference type="InterPro" id="IPR000182">
    <property type="entry name" value="GNAT_dom"/>
</dbReference>
<name>A0A3Q9BRS1_9BURK</name>
<keyword evidence="2" id="KW-0012">Acyltransferase</keyword>
<dbReference type="InterPro" id="IPR016181">
    <property type="entry name" value="Acyl_CoA_acyltransferase"/>
</dbReference>
<dbReference type="GO" id="GO:0005737">
    <property type="term" value="C:cytoplasm"/>
    <property type="evidence" value="ECO:0007669"/>
    <property type="project" value="TreeGrafter"/>
</dbReference>
<comment type="similarity">
    <text evidence="3">Belongs to the acetyltransferase family. RimJ subfamily.</text>
</comment>
<dbReference type="OrthoDB" id="9801656at2"/>
<dbReference type="PANTHER" id="PTHR43792">
    <property type="entry name" value="GNAT FAMILY, PUTATIVE (AFU_ORTHOLOGUE AFUA_3G00765)-RELATED-RELATED"/>
    <property type="match status" value="1"/>
</dbReference>
<dbReference type="InterPro" id="IPR051531">
    <property type="entry name" value="N-acetyltransferase"/>
</dbReference>
<dbReference type="RefSeq" id="WP_126128432.1">
    <property type="nucleotide sequence ID" value="NZ_CP034464.1"/>
</dbReference>
<organism evidence="5 6">
    <name type="scientific">Undibacterium parvum</name>
    <dbReference type="NCBI Taxonomy" id="401471"/>
    <lineage>
        <taxon>Bacteria</taxon>
        <taxon>Pseudomonadati</taxon>
        <taxon>Pseudomonadota</taxon>
        <taxon>Betaproteobacteria</taxon>
        <taxon>Burkholderiales</taxon>
        <taxon>Oxalobacteraceae</taxon>
        <taxon>Undibacterium</taxon>
    </lineage>
</organism>
<evidence type="ECO:0000256" key="3">
    <source>
        <dbReference type="ARBA" id="ARBA00038502"/>
    </source>
</evidence>
<reference evidence="5 6" key="1">
    <citation type="journal article" date="2011" name="Int. J. Syst. Evol. Microbiol.">
        <title>Description of Undibacterium oligocarboniphilum sp. nov., isolated from purified water, and Undibacterium pigrum strain CCUG 49012 as the type strain of Undibacterium parvum sp. nov., and emended descriptions of the genus Undibacterium and the species Undibacterium pigrum.</title>
        <authorList>
            <person name="Eder W."/>
            <person name="Wanner G."/>
            <person name="Ludwig W."/>
            <person name="Busse H.J."/>
            <person name="Ziemke-Kageler F."/>
            <person name="Lang E."/>
        </authorList>
    </citation>
    <scope>NUCLEOTIDE SEQUENCE [LARGE SCALE GENOMIC DNA]</scope>
    <source>
        <strain evidence="5 6">DSM 23061</strain>
    </source>
</reference>
<evidence type="ECO:0000256" key="2">
    <source>
        <dbReference type="ARBA" id="ARBA00023315"/>
    </source>
</evidence>
<evidence type="ECO:0000259" key="4">
    <source>
        <dbReference type="PROSITE" id="PS51186"/>
    </source>
</evidence>
<dbReference type="EMBL" id="CP034464">
    <property type="protein sequence ID" value="AZP13056.1"/>
    <property type="molecule type" value="Genomic_DNA"/>
</dbReference>